<evidence type="ECO:0000256" key="6">
    <source>
        <dbReference type="ARBA" id="ARBA00023316"/>
    </source>
</evidence>
<accession>A0ABT6DE51</accession>
<dbReference type="CDD" id="cd16913">
    <property type="entry name" value="YkuD_like"/>
    <property type="match status" value="1"/>
</dbReference>
<dbReference type="PROSITE" id="PS52029">
    <property type="entry name" value="LD_TPASE"/>
    <property type="match status" value="1"/>
</dbReference>
<dbReference type="Proteomes" id="UP001152321">
    <property type="component" value="Unassembled WGS sequence"/>
</dbReference>
<reference evidence="10" key="1">
    <citation type="submission" date="2022-08" db="EMBL/GenBank/DDBJ databases">
        <title>Novel Bdellovibrio Species Isolated from Svalbard: Designation Bdellovibrio svalbardensis.</title>
        <authorList>
            <person name="Mitchell R.J."/>
            <person name="Choi S.Y."/>
        </authorList>
    </citation>
    <scope>NUCLEOTIDE SEQUENCE</scope>
    <source>
        <strain evidence="10">PAP01</strain>
    </source>
</reference>
<comment type="caution">
    <text evidence="10">The sequence shown here is derived from an EMBL/GenBank/DDBJ whole genome shotgun (WGS) entry which is preliminary data.</text>
</comment>
<name>A0ABT6DE51_9BACT</name>
<evidence type="ECO:0000256" key="7">
    <source>
        <dbReference type="PROSITE-ProRule" id="PRU01373"/>
    </source>
</evidence>
<evidence type="ECO:0000256" key="2">
    <source>
        <dbReference type="ARBA" id="ARBA00005992"/>
    </source>
</evidence>
<evidence type="ECO:0000256" key="1">
    <source>
        <dbReference type="ARBA" id="ARBA00004752"/>
    </source>
</evidence>
<evidence type="ECO:0000256" key="5">
    <source>
        <dbReference type="ARBA" id="ARBA00022984"/>
    </source>
</evidence>
<gene>
    <name evidence="10" type="ORF">NWE73_01950</name>
</gene>
<keyword evidence="8" id="KW-0732">Signal</keyword>
<keyword evidence="6 7" id="KW-0961">Cell wall biogenesis/degradation</keyword>
<comment type="pathway">
    <text evidence="1 7">Cell wall biogenesis; peptidoglycan biosynthesis.</text>
</comment>
<proteinExistence type="inferred from homology"/>
<dbReference type="SUPFAM" id="SSF141523">
    <property type="entry name" value="L,D-transpeptidase catalytic domain-like"/>
    <property type="match status" value="1"/>
</dbReference>
<feature type="domain" description="L,D-TPase catalytic" evidence="9">
    <location>
        <begin position="69"/>
        <end position="218"/>
    </location>
</feature>
<evidence type="ECO:0000313" key="11">
    <source>
        <dbReference type="Proteomes" id="UP001152321"/>
    </source>
</evidence>
<feature type="chain" id="PRO_5045682980" evidence="8">
    <location>
        <begin position="24"/>
        <end position="248"/>
    </location>
</feature>
<dbReference type="RefSeq" id="WP_277576584.1">
    <property type="nucleotide sequence ID" value="NZ_JANRMI010000001.1"/>
</dbReference>
<comment type="similarity">
    <text evidence="2">Belongs to the YkuD family.</text>
</comment>
<feature type="active site" description="Proton donor/acceptor" evidence="7">
    <location>
        <position position="167"/>
    </location>
</feature>
<organism evidence="10 11">
    <name type="scientific">Bdellovibrio svalbardensis</name>
    <dbReference type="NCBI Taxonomy" id="2972972"/>
    <lineage>
        <taxon>Bacteria</taxon>
        <taxon>Pseudomonadati</taxon>
        <taxon>Bdellovibrionota</taxon>
        <taxon>Bdellovibrionia</taxon>
        <taxon>Bdellovibrionales</taxon>
        <taxon>Pseudobdellovibrionaceae</taxon>
        <taxon>Bdellovibrio</taxon>
    </lineage>
</organism>
<feature type="signal peptide" evidence="8">
    <location>
        <begin position="1"/>
        <end position="23"/>
    </location>
</feature>
<dbReference type="Gene3D" id="2.40.440.10">
    <property type="entry name" value="L,D-transpeptidase catalytic domain-like"/>
    <property type="match status" value="1"/>
</dbReference>
<keyword evidence="4 7" id="KW-0133">Cell shape</keyword>
<dbReference type="InterPro" id="IPR005490">
    <property type="entry name" value="LD_TPept_cat_dom"/>
</dbReference>
<keyword evidence="3" id="KW-0808">Transferase</keyword>
<sequence>MKLLAAAMLVLATTISVAPSAHAETVQELEAKLMVEKPYEAPRGRLFDEEAYFRGELAINQFTNVVVVNKAAYGSEAQTARLYINRQLVLKTKVSTGREDVEYIAPLKGLFRKIFQTKGTSESHWRHTLRGFYGVTRVMDENYKSGESKVQMPYAMFFNDTHGLALHQVPPDLIGGEANGIAALGTRASSGCVRVNKDQVIQIHDAVVAADQGQVPVIDSRTGQQVVDQYGRPQTKIGWKTIVIVEEF</sequence>
<evidence type="ECO:0000256" key="3">
    <source>
        <dbReference type="ARBA" id="ARBA00022679"/>
    </source>
</evidence>
<protein>
    <submittedName>
        <fullName evidence="10">L,D-transpeptidase</fullName>
    </submittedName>
</protein>
<evidence type="ECO:0000313" key="10">
    <source>
        <dbReference type="EMBL" id="MDG0815107.1"/>
    </source>
</evidence>
<dbReference type="InterPro" id="IPR038063">
    <property type="entry name" value="Transpep_catalytic_dom"/>
</dbReference>
<evidence type="ECO:0000256" key="8">
    <source>
        <dbReference type="SAM" id="SignalP"/>
    </source>
</evidence>
<feature type="active site" description="Nucleophile" evidence="7">
    <location>
        <position position="192"/>
    </location>
</feature>
<keyword evidence="11" id="KW-1185">Reference proteome</keyword>
<evidence type="ECO:0000259" key="9">
    <source>
        <dbReference type="PROSITE" id="PS52029"/>
    </source>
</evidence>
<dbReference type="EMBL" id="JANRMI010000001">
    <property type="protein sequence ID" value="MDG0815107.1"/>
    <property type="molecule type" value="Genomic_DNA"/>
</dbReference>
<keyword evidence="5 7" id="KW-0573">Peptidoglycan synthesis</keyword>
<dbReference type="Pfam" id="PF03734">
    <property type="entry name" value="YkuD"/>
    <property type="match status" value="1"/>
</dbReference>
<evidence type="ECO:0000256" key="4">
    <source>
        <dbReference type="ARBA" id="ARBA00022960"/>
    </source>
</evidence>